<dbReference type="InterPro" id="IPR003653">
    <property type="entry name" value="Peptidase_C48_C"/>
</dbReference>
<accession>A0ABQ8BQ64</accession>
<dbReference type="InterPro" id="IPR038765">
    <property type="entry name" value="Papain-like_cys_pep_sf"/>
</dbReference>
<dbReference type="PANTHER" id="PTHR46468">
    <property type="entry name" value="SENTRIN-SPECIFIC PROTEASE 8"/>
    <property type="match status" value="1"/>
</dbReference>
<proteinExistence type="inferred from homology"/>
<dbReference type="InterPro" id="IPR044613">
    <property type="entry name" value="Nep1/2-like"/>
</dbReference>
<evidence type="ECO:0000256" key="2">
    <source>
        <dbReference type="ARBA" id="ARBA00022670"/>
    </source>
</evidence>
<dbReference type="Proteomes" id="UP000824890">
    <property type="component" value="Unassembled WGS sequence"/>
</dbReference>
<evidence type="ECO:0000256" key="4">
    <source>
        <dbReference type="ARBA" id="ARBA00022807"/>
    </source>
</evidence>
<dbReference type="EMBL" id="JAGKQM010000010">
    <property type="protein sequence ID" value="KAH0906858.1"/>
    <property type="molecule type" value="Genomic_DNA"/>
</dbReference>
<feature type="domain" description="Ubiquitin-like protease family profile" evidence="5">
    <location>
        <begin position="52"/>
        <end position="209"/>
    </location>
</feature>
<keyword evidence="2" id="KW-0645">Protease</keyword>
<dbReference type="SUPFAM" id="SSF54001">
    <property type="entry name" value="Cysteine proteinases"/>
    <property type="match status" value="1"/>
</dbReference>
<evidence type="ECO:0000313" key="6">
    <source>
        <dbReference type="EMBL" id="KAH0906858.1"/>
    </source>
</evidence>
<name>A0ABQ8BQ64_BRANA</name>
<keyword evidence="4" id="KW-0788">Thiol protease</keyword>
<protein>
    <recommendedName>
        <fullName evidence="5">Ubiquitin-like protease family profile domain-containing protein</fullName>
    </recommendedName>
</protein>
<dbReference type="PANTHER" id="PTHR46468:SF1">
    <property type="entry name" value="SENTRIN-SPECIFIC PROTEASE 8"/>
    <property type="match status" value="1"/>
</dbReference>
<sequence length="258" mass="29646">WAHGPIFDSFSILYTKSTFSFSLIHDSVLQITVFQELNRWKTKTDLRLFNDVVLRRSDLDILNGPNYLNDRVIEFYLSYLSTLHTSPTISLIPPSIAFWISNCPDTESLKDFIKPLRLLDSDELNDNLNVELAEGGLHWSLLVYYKETNSFFHHDSFMGANQWNARQLYKAVSPFVSDGDAAYRECSDTPQQKNGYDCGVHILATAQVICKWFSSGGMKNRDELWLGDVKQTVPNVVNHLRDEILGLIRRLMSEMVVE</sequence>
<feature type="non-terminal residue" evidence="6">
    <location>
        <position position="1"/>
    </location>
</feature>
<evidence type="ECO:0000256" key="3">
    <source>
        <dbReference type="ARBA" id="ARBA00022801"/>
    </source>
</evidence>
<gene>
    <name evidence="6" type="ORF">HID58_038685</name>
</gene>
<keyword evidence="7" id="KW-1185">Reference proteome</keyword>
<evidence type="ECO:0000313" key="7">
    <source>
        <dbReference type="Proteomes" id="UP000824890"/>
    </source>
</evidence>
<reference evidence="6 7" key="1">
    <citation type="submission" date="2021-05" db="EMBL/GenBank/DDBJ databases">
        <title>Genome Assembly of Synthetic Allotetraploid Brassica napus Reveals Homoeologous Exchanges between Subgenomes.</title>
        <authorList>
            <person name="Davis J.T."/>
        </authorList>
    </citation>
    <scope>NUCLEOTIDE SEQUENCE [LARGE SCALE GENOMIC DNA]</scope>
    <source>
        <strain evidence="7">cv. Da-Ae</strain>
        <tissue evidence="6">Seedling</tissue>
    </source>
</reference>
<evidence type="ECO:0000259" key="5">
    <source>
        <dbReference type="PROSITE" id="PS50600"/>
    </source>
</evidence>
<dbReference type="Gene3D" id="3.40.395.10">
    <property type="entry name" value="Adenoviral Proteinase, Chain A"/>
    <property type="match status" value="1"/>
</dbReference>
<dbReference type="PROSITE" id="PS50600">
    <property type="entry name" value="ULP_PROTEASE"/>
    <property type="match status" value="1"/>
</dbReference>
<evidence type="ECO:0000256" key="1">
    <source>
        <dbReference type="ARBA" id="ARBA00005234"/>
    </source>
</evidence>
<comment type="caution">
    <text evidence="6">The sequence shown here is derived from an EMBL/GenBank/DDBJ whole genome shotgun (WGS) entry which is preliminary data.</text>
</comment>
<keyword evidence="3" id="KW-0378">Hydrolase</keyword>
<comment type="similarity">
    <text evidence="1">Belongs to the peptidase C48 family.</text>
</comment>
<organism evidence="6 7">
    <name type="scientific">Brassica napus</name>
    <name type="common">Rape</name>
    <dbReference type="NCBI Taxonomy" id="3708"/>
    <lineage>
        <taxon>Eukaryota</taxon>
        <taxon>Viridiplantae</taxon>
        <taxon>Streptophyta</taxon>
        <taxon>Embryophyta</taxon>
        <taxon>Tracheophyta</taxon>
        <taxon>Spermatophyta</taxon>
        <taxon>Magnoliopsida</taxon>
        <taxon>eudicotyledons</taxon>
        <taxon>Gunneridae</taxon>
        <taxon>Pentapetalae</taxon>
        <taxon>rosids</taxon>
        <taxon>malvids</taxon>
        <taxon>Brassicales</taxon>
        <taxon>Brassicaceae</taxon>
        <taxon>Brassiceae</taxon>
        <taxon>Brassica</taxon>
    </lineage>
</organism>
<dbReference type="Pfam" id="PF02902">
    <property type="entry name" value="Peptidase_C48"/>
    <property type="match status" value="1"/>
</dbReference>